<keyword evidence="3" id="KW-1185">Reference proteome</keyword>
<keyword evidence="1" id="KW-1133">Transmembrane helix</keyword>
<name>A0ABM7PXZ8_SINCY</name>
<accession>A0ABM7PXZ8</accession>
<evidence type="ECO:0000256" key="1">
    <source>
        <dbReference type="SAM" id="Phobius"/>
    </source>
</evidence>
<keyword evidence="1" id="KW-0812">Transmembrane</keyword>
<dbReference type="RefSeq" id="WP_274602874.1">
    <property type="nucleotide sequence ID" value="NZ_AP024525.1"/>
</dbReference>
<sequence>MNWLIVIVLITIVVAGYFWIRKNFKNEIERYRRIRRSNRGE</sequence>
<feature type="transmembrane region" description="Helical" evidence="1">
    <location>
        <begin position="6"/>
        <end position="24"/>
    </location>
</feature>
<proteinExistence type="predicted"/>
<evidence type="ECO:0000313" key="3">
    <source>
        <dbReference type="Proteomes" id="UP001319861"/>
    </source>
</evidence>
<organism evidence="2 3">
    <name type="scientific">Sinomonas cyclohexanicum</name>
    <name type="common">Corynebacterium cyclohexanicum</name>
    <dbReference type="NCBI Taxonomy" id="322009"/>
    <lineage>
        <taxon>Bacteria</taxon>
        <taxon>Bacillati</taxon>
        <taxon>Actinomycetota</taxon>
        <taxon>Actinomycetes</taxon>
        <taxon>Micrococcales</taxon>
        <taxon>Micrococcaceae</taxon>
        <taxon>Sinomonas</taxon>
    </lineage>
</organism>
<protein>
    <submittedName>
        <fullName evidence="2">Uncharacterized protein</fullName>
    </submittedName>
</protein>
<gene>
    <name evidence="2" type="ORF">SCMU_30070</name>
</gene>
<keyword evidence="1" id="KW-0472">Membrane</keyword>
<dbReference type="Proteomes" id="UP001319861">
    <property type="component" value="Chromosome"/>
</dbReference>
<dbReference type="EMBL" id="AP024525">
    <property type="protein sequence ID" value="BCT77165.1"/>
    <property type="molecule type" value="Genomic_DNA"/>
</dbReference>
<reference evidence="2 3" key="1">
    <citation type="journal article" date="2021" name="J. Biosci. Bioeng.">
        <title>Identification and characterization of a chc gene cluster responsible for the aromatization pathway of cyclohexanecarboxylate degradation in Sinomonas cyclohexanicum ATCC 51369.</title>
        <authorList>
            <person name="Yamamoto T."/>
            <person name="Hasegawa Y."/>
            <person name="Lau P.C.K."/>
            <person name="Iwaki H."/>
        </authorList>
    </citation>
    <scope>NUCLEOTIDE SEQUENCE [LARGE SCALE GENOMIC DNA]</scope>
    <source>
        <strain evidence="2 3">ATCC 51369</strain>
    </source>
</reference>
<evidence type="ECO:0000313" key="2">
    <source>
        <dbReference type="EMBL" id="BCT77165.1"/>
    </source>
</evidence>